<evidence type="ECO:0000313" key="1">
    <source>
        <dbReference type="EMBL" id="JAD23573.1"/>
    </source>
</evidence>
<dbReference type="EMBL" id="GBRH01274322">
    <property type="protein sequence ID" value="JAD23573.1"/>
    <property type="molecule type" value="Transcribed_RNA"/>
</dbReference>
<organism evidence="1">
    <name type="scientific">Arundo donax</name>
    <name type="common">Giant reed</name>
    <name type="synonym">Donax arundinaceus</name>
    <dbReference type="NCBI Taxonomy" id="35708"/>
    <lineage>
        <taxon>Eukaryota</taxon>
        <taxon>Viridiplantae</taxon>
        <taxon>Streptophyta</taxon>
        <taxon>Embryophyta</taxon>
        <taxon>Tracheophyta</taxon>
        <taxon>Spermatophyta</taxon>
        <taxon>Magnoliopsida</taxon>
        <taxon>Liliopsida</taxon>
        <taxon>Poales</taxon>
        <taxon>Poaceae</taxon>
        <taxon>PACMAD clade</taxon>
        <taxon>Arundinoideae</taxon>
        <taxon>Arundineae</taxon>
        <taxon>Arundo</taxon>
    </lineage>
</organism>
<sequence>MEGVAALYHLLNGKTFCPAHHL</sequence>
<protein>
    <submittedName>
        <fullName evidence="1">Uncharacterized protein</fullName>
    </submittedName>
</protein>
<proteinExistence type="predicted"/>
<accession>A0A0A8YDC2</accession>
<dbReference type="AlphaFoldDB" id="A0A0A8YDC2"/>
<reference evidence="1" key="2">
    <citation type="journal article" date="2015" name="Data Brief">
        <title>Shoot transcriptome of the giant reed, Arundo donax.</title>
        <authorList>
            <person name="Barrero R.A."/>
            <person name="Guerrero F.D."/>
            <person name="Moolhuijzen P."/>
            <person name="Goolsby J.A."/>
            <person name="Tidwell J."/>
            <person name="Bellgard S.E."/>
            <person name="Bellgard M.I."/>
        </authorList>
    </citation>
    <scope>NUCLEOTIDE SEQUENCE</scope>
    <source>
        <tissue evidence="1">Shoot tissue taken approximately 20 cm above the soil surface</tissue>
    </source>
</reference>
<reference evidence="1" key="1">
    <citation type="submission" date="2014-09" db="EMBL/GenBank/DDBJ databases">
        <authorList>
            <person name="Magalhaes I.L.F."/>
            <person name="Oliveira U."/>
            <person name="Santos F.R."/>
            <person name="Vidigal T.H.D.A."/>
            <person name="Brescovit A.D."/>
            <person name="Santos A.J."/>
        </authorList>
    </citation>
    <scope>NUCLEOTIDE SEQUENCE</scope>
    <source>
        <tissue evidence="1">Shoot tissue taken approximately 20 cm above the soil surface</tissue>
    </source>
</reference>
<name>A0A0A8YDC2_ARUDO</name>